<dbReference type="SUPFAM" id="SSF52540">
    <property type="entry name" value="P-loop containing nucleoside triphosphate hydrolases"/>
    <property type="match status" value="1"/>
</dbReference>
<dbReference type="Proteomes" id="UP000601435">
    <property type="component" value="Unassembled WGS sequence"/>
</dbReference>
<feature type="compositionally biased region" description="Basic and acidic residues" evidence="11">
    <location>
        <begin position="209"/>
        <end position="220"/>
    </location>
</feature>
<accession>A0A812PK44</accession>
<evidence type="ECO:0000256" key="4">
    <source>
        <dbReference type="ARBA" id="ARBA00022840"/>
    </source>
</evidence>
<dbReference type="PANTHER" id="PTHR11070:SF30">
    <property type="entry name" value="F-BOX DNA HELICASE 1"/>
    <property type="match status" value="1"/>
</dbReference>
<dbReference type="GO" id="GO:0031297">
    <property type="term" value="P:replication fork processing"/>
    <property type="evidence" value="ECO:0007669"/>
    <property type="project" value="TreeGrafter"/>
</dbReference>
<keyword evidence="15" id="KW-1185">Reference proteome</keyword>
<dbReference type="GO" id="GO:0016787">
    <property type="term" value="F:hydrolase activity"/>
    <property type="evidence" value="ECO:0007669"/>
    <property type="project" value="UniProtKB-UniRule"/>
</dbReference>
<evidence type="ECO:0000256" key="8">
    <source>
        <dbReference type="ARBA" id="ARBA00048988"/>
    </source>
</evidence>
<dbReference type="InterPro" id="IPR014016">
    <property type="entry name" value="UvrD-like_ATP-bd"/>
</dbReference>
<dbReference type="InterPro" id="IPR027417">
    <property type="entry name" value="P-loop_NTPase"/>
</dbReference>
<dbReference type="EC" id="5.6.2.4" evidence="7"/>
<evidence type="ECO:0000256" key="9">
    <source>
        <dbReference type="PROSITE-ProRule" id="PRU00175"/>
    </source>
</evidence>
<evidence type="ECO:0000259" key="13">
    <source>
        <dbReference type="PROSITE" id="PS51198"/>
    </source>
</evidence>
<keyword evidence="9" id="KW-0479">Metal-binding</keyword>
<keyword evidence="9" id="KW-0863">Zinc-finger</keyword>
<keyword evidence="1 10" id="KW-0547">Nucleotide-binding</keyword>
<dbReference type="Gene3D" id="1.10.486.10">
    <property type="entry name" value="PCRA, domain 4"/>
    <property type="match status" value="1"/>
</dbReference>
<keyword evidence="3 10" id="KW-0347">Helicase</keyword>
<dbReference type="GO" id="GO:0003677">
    <property type="term" value="F:DNA binding"/>
    <property type="evidence" value="ECO:0007669"/>
    <property type="project" value="InterPro"/>
</dbReference>
<evidence type="ECO:0000256" key="1">
    <source>
        <dbReference type="ARBA" id="ARBA00022741"/>
    </source>
</evidence>
<sequence>MSPPPCADNKCPCNGNGIIARYKTTCQECWRPISPGQCIIPNPGANSGWCHGECPDKLRGVLVEVEPVIDPGLSNAGGHAPEPLSETSKPQKCLTEEQLKVLDFQPNPGQILRIEAVAGAGKTTTSVKLADRLLQARSDVRILYVVFNEKAKQEASARFDKRVLVSTSHALAKKRAWLDQVEGSHPRLDIVAERLGLVQLAEAEVDRGRDVDAKRARKSAEPAAESSLRQKPREKRIQKFSRRQAKFVLKTLDKFLSSDSPQVEENHVFYKALEKKTFLPQLYVEKAQQAFTLMCSPQDTWPQTHDGYLKKFQLDNYNLGTTAPPPNCCDSGMLRREGRFGRFYQCLTCEKTRNASDVEGFDVIIIDEAQDFTPCQADVFFRQAQNGAIVYLVGDPRQRMYRWRGARDSFEVQDVGQCQFFLTESFRFGPEVAECANAVLTLAAGGRAPKVSGRGPAGKVLKPDQPLPPAGLGGRAAPVAVVITRTMLEHTLEMNKGVFQELIKRLRSAGDLGLSWATVDNKAPSYMFQDRAFRPYLKLRNGEKVTMKGEEIETWEELADLIDDECDVEMKTLADLVAELHGNIPTLLEKLGTPKEDWREADVAFITAHKAKGLEFDYVELASDFTMPYGEDEKLLPYELIQKPYFQEELNILYVAITRAKRYLRLSPEVAKLLADLGATPSEKLHAPQGRADYLHETRVGDAARWKLFEKEVRQSESFEITVETVPFPRGPEHNILALPDSLTMEEAQRLVSEALLRWHPDKFLSQLGRTGLASGNLRSKLNAVTRELLNMRRSYSLGGAAGNSAEYCIVCFDETAQLLKTFCCQKRIVCRDCYTQLSFAEDANLRRCPQCRKDDFSAEVPSRHCIRDVARPSTSRRERSRSRQRG</sequence>
<dbReference type="PROSITE" id="PS51198">
    <property type="entry name" value="UVRD_HELICASE_ATP_BIND"/>
    <property type="match status" value="1"/>
</dbReference>
<evidence type="ECO:0000256" key="11">
    <source>
        <dbReference type="SAM" id="MobiDB-lite"/>
    </source>
</evidence>
<dbReference type="PANTHER" id="PTHR11070">
    <property type="entry name" value="UVRD / RECB / PCRA DNA HELICASE FAMILY MEMBER"/>
    <property type="match status" value="1"/>
</dbReference>
<dbReference type="AlphaFoldDB" id="A0A812PK44"/>
<evidence type="ECO:0000256" key="10">
    <source>
        <dbReference type="PROSITE-ProRule" id="PRU00560"/>
    </source>
</evidence>
<feature type="domain" description="UvrD-like helicase ATP-binding" evidence="13">
    <location>
        <begin position="95"/>
        <end position="449"/>
    </location>
</feature>
<dbReference type="InterPro" id="IPR001841">
    <property type="entry name" value="Znf_RING"/>
</dbReference>
<protein>
    <recommendedName>
        <fullName evidence="7">DNA 3'-5' helicase</fullName>
        <ecNumber evidence="7">5.6.2.4</ecNumber>
    </recommendedName>
</protein>
<evidence type="ECO:0000256" key="6">
    <source>
        <dbReference type="ARBA" id="ARBA00034617"/>
    </source>
</evidence>
<keyword evidence="2 10" id="KW-0378">Hydrolase</keyword>
<evidence type="ECO:0000313" key="14">
    <source>
        <dbReference type="EMBL" id="CAE7365449.1"/>
    </source>
</evidence>
<dbReference type="Pfam" id="PF00580">
    <property type="entry name" value="UvrD-helicase"/>
    <property type="match status" value="1"/>
</dbReference>
<keyword evidence="9" id="KW-0862">Zinc</keyword>
<comment type="catalytic activity">
    <reaction evidence="6">
        <text>Couples ATP hydrolysis with the unwinding of duplex DNA by translocating in the 3'-5' direction.</text>
        <dbReference type="EC" id="5.6.2.4"/>
    </reaction>
</comment>
<evidence type="ECO:0000259" key="12">
    <source>
        <dbReference type="PROSITE" id="PS50089"/>
    </source>
</evidence>
<keyword evidence="4 10" id="KW-0067">ATP-binding</keyword>
<feature type="region of interest" description="Disordered" evidence="11">
    <location>
        <begin position="209"/>
        <end position="235"/>
    </location>
</feature>
<evidence type="ECO:0000256" key="2">
    <source>
        <dbReference type="ARBA" id="ARBA00022801"/>
    </source>
</evidence>
<evidence type="ECO:0000256" key="5">
    <source>
        <dbReference type="ARBA" id="ARBA00023235"/>
    </source>
</evidence>
<dbReference type="InterPro" id="IPR014017">
    <property type="entry name" value="DNA_helicase_UvrD-like_C"/>
</dbReference>
<dbReference type="Pfam" id="PF13361">
    <property type="entry name" value="UvrD_C"/>
    <property type="match status" value="1"/>
</dbReference>
<evidence type="ECO:0000256" key="3">
    <source>
        <dbReference type="ARBA" id="ARBA00022806"/>
    </source>
</evidence>
<feature type="domain" description="RING-type" evidence="12">
    <location>
        <begin position="809"/>
        <end position="853"/>
    </location>
</feature>
<comment type="caution">
    <text evidence="14">The sequence shown here is derived from an EMBL/GenBank/DDBJ whole genome shotgun (WGS) entry which is preliminary data.</text>
</comment>
<keyword evidence="5" id="KW-0413">Isomerase</keyword>
<gene>
    <name evidence="14" type="primary">fbh1</name>
    <name evidence="14" type="ORF">SNEC2469_LOCUS9693</name>
</gene>
<proteinExistence type="predicted"/>
<dbReference type="Gene3D" id="3.40.50.300">
    <property type="entry name" value="P-loop containing nucleotide triphosphate hydrolases"/>
    <property type="match status" value="2"/>
</dbReference>
<dbReference type="PROSITE" id="PS50089">
    <property type="entry name" value="ZF_RING_2"/>
    <property type="match status" value="1"/>
</dbReference>
<dbReference type="EMBL" id="CAJNJA010015662">
    <property type="protein sequence ID" value="CAE7365449.1"/>
    <property type="molecule type" value="Genomic_DNA"/>
</dbReference>
<dbReference type="GO" id="GO:0005524">
    <property type="term" value="F:ATP binding"/>
    <property type="evidence" value="ECO:0007669"/>
    <property type="project" value="UniProtKB-UniRule"/>
</dbReference>
<evidence type="ECO:0000313" key="15">
    <source>
        <dbReference type="Proteomes" id="UP000601435"/>
    </source>
</evidence>
<feature type="binding site" evidence="10">
    <location>
        <begin position="116"/>
        <end position="123"/>
    </location>
    <ligand>
        <name>ATP</name>
        <dbReference type="ChEBI" id="CHEBI:30616"/>
    </ligand>
</feature>
<dbReference type="GO" id="GO:0008270">
    <property type="term" value="F:zinc ion binding"/>
    <property type="evidence" value="ECO:0007669"/>
    <property type="project" value="UniProtKB-KW"/>
</dbReference>
<name>A0A812PK44_9DINO</name>
<reference evidence="14" key="1">
    <citation type="submission" date="2021-02" db="EMBL/GenBank/DDBJ databases">
        <authorList>
            <person name="Dougan E. K."/>
            <person name="Rhodes N."/>
            <person name="Thang M."/>
            <person name="Chan C."/>
        </authorList>
    </citation>
    <scope>NUCLEOTIDE SEQUENCE</scope>
</reference>
<dbReference type="OrthoDB" id="420939at2759"/>
<dbReference type="GO" id="GO:0000724">
    <property type="term" value="P:double-strand break repair via homologous recombination"/>
    <property type="evidence" value="ECO:0007669"/>
    <property type="project" value="TreeGrafter"/>
</dbReference>
<dbReference type="GO" id="GO:0005634">
    <property type="term" value="C:nucleus"/>
    <property type="evidence" value="ECO:0007669"/>
    <property type="project" value="TreeGrafter"/>
</dbReference>
<dbReference type="InterPro" id="IPR000212">
    <property type="entry name" value="DNA_helicase_UvrD/REP"/>
</dbReference>
<dbReference type="GO" id="GO:0043138">
    <property type="term" value="F:3'-5' DNA helicase activity"/>
    <property type="evidence" value="ECO:0007669"/>
    <property type="project" value="TreeGrafter"/>
</dbReference>
<comment type="catalytic activity">
    <reaction evidence="8">
        <text>ATP + H2O = ADP + phosphate + H(+)</text>
        <dbReference type="Rhea" id="RHEA:13065"/>
        <dbReference type="ChEBI" id="CHEBI:15377"/>
        <dbReference type="ChEBI" id="CHEBI:15378"/>
        <dbReference type="ChEBI" id="CHEBI:30616"/>
        <dbReference type="ChEBI" id="CHEBI:43474"/>
        <dbReference type="ChEBI" id="CHEBI:456216"/>
        <dbReference type="EC" id="5.6.2.4"/>
    </reaction>
</comment>
<organism evidence="14 15">
    <name type="scientific">Symbiodinium necroappetens</name>
    <dbReference type="NCBI Taxonomy" id="1628268"/>
    <lineage>
        <taxon>Eukaryota</taxon>
        <taxon>Sar</taxon>
        <taxon>Alveolata</taxon>
        <taxon>Dinophyceae</taxon>
        <taxon>Suessiales</taxon>
        <taxon>Symbiodiniaceae</taxon>
        <taxon>Symbiodinium</taxon>
    </lineage>
</organism>
<evidence type="ECO:0000256" key="7">
    <source>
        <dbReference type="ARBA" id="ARBA00034808"/>
    </source>
</evidence>